<evidence type="ECO:0000256" key="1">
    <source>
        <dbReference type="ARBA" id="ARBA00004141"/>
    </source>
</evidence>
<organism evidence="12 13">
    <name type="scientific">Ciona savignyi</name>
    <name type="common">Pacific transparent sea squirt</name>
    <dbReference type="NCBI Taxonomy" id="51511"/>
    <lineage>
        <taxon>Eukaryota</taxon>
        <taxon>Metazoa</taxon>
        <taxon>Chordata</taxon>
        <taxon>Tunicata</taxon>
        <taxon>Ascidiacea</taxon>
        <taxon>Phlebobranchia</taxon>
        <taxon>Cionidae</taxon>
        <taxon>Ciona</taxon>
    </lineage>
</organism>
<comment type="similarity">
    <text evidence="11">Belongs to the amiloride-sensitive sodium channel (TC 1.A.6) family.</text>
</comment>
<evidence type="ECO:0000313" key="13">
    <source>
        <dbReference type="Proteomes" id="UP000007875"/>
    </source>
</evidence>
<evidence type="ECO:0000256" key="3">
    <source>
        <dbReference type="ARBA" id="ARBA00022461"/>
    </source>
</evidence>
<evidence type="ECO:0000256" key="2">
    <source>
        <dbReference type="ARBA" id="ARBA00022448"/>
    </source>
</evidence>
<dbReference type="PANTHER" id="PTHR11690:SF222">
    <property type="entry name" value="AMILORIDE-SENSITIVE SODIUM CHANNEL SUBUNIT GAMMA"/>
    <property type="match status" value="1"/>
</dbReference>
<dbReference type="OMA" id="TYRGENC"/>
<keyword evidence="5" id="KW-1133">Transmembrane helix</keyword>
<dbReference type="AlphaFoldDB" id="H2YK59"/>
<dbReference type="Gene3D" id="1.10.3590.10">
    <property type="entry name" value="acid-sensing ion channel 1 domain"/>
    <property type="match status" value="1"/>
</dbReference>
<reference evidence="13" key="1">
    <citation type="submission" date="2003-08" db="EMBL/GenBank/DDBJ databases">
        <authorList>
            <person name="Birren B."/>
            <person name="Nusbaum C."/>
            <person name="Abebe A."/>
            <person name="Abouelleil A."/>
            <person name="Adekoya E."/>
            <person name="Ait-zahra M."/>
            <person name="Allen N."/>
            <person name="Allen T."/>
            <person name="An P."/>
            <person name="Anderson M."/>
            <person name="Anderson S."/>
            <person name="Arachchi H."/>
            <person name="Armbruster J."/>
            <person name="Bachantsang P."/>
            <person name="Baldwin J."/>
            <person name="Barry A."/>
            <person name="Bayul T."/>
            <person name="Blitshsteyn B."/>
            <person name="Bloom T."/>
            <person name="Blye J."/>
            <person name="Boguslavskiy L."/>
            <person name="Borowsky M."/>
            <person name="Boukhgalter B."/>
            <person name="Brunache A."/>
            <person name="Butler J."/>
            <person name="Calixte N."/>
            <person name="Calvo S."/>
            <person name="Camarata J."/>
            <person name="Campo K."/>
            <person name="Chang J."/>
            <person name="Cheshatsang Y."/>
            <person name="Citroen M."/>
            <person name="Collymore A."/>
            <person name="Considine T."/>
            <person name="Cook A."/>
            <person name="Cooke P."/>
            <person name="Corum B."/>
            <person name="Cuomo C."/>
            <person name="David R."/>
            <person name="Dawoe T."/>
            <person name="Degray S."/>
            <person name="Dodge S."/>
            <person name="Dooley K."/>
            <person name="Dorje P."/>
            <person name="Dorjee K."/>
            <person name="Dorris L."/>
            <person name="Duffey N."/>
            <person name="Dupes A."/>
            <person name="Elkins T."/>
            <person name="Engels R."/>
            <person name="Erickson J."/>
            <person name="Farina A."/>
            <person name="Faro S."/>
            <person name="Ferreira P."/>
            <person name="Fischer H."/>
            <person name="Fitzgerald M."/>
            <person name="Foley K."/>
            <person name="Gage D."/>
            <person name="Galagan J."/>
            <person name="Gearin G."/>
            <person name="Gnerre S."/>
            <person name="Gnirke A."/>
            <person name="Goyette A."/>
            <person name="Graham J."/>
            <person name="Grandbois E."/>
            <person name="Gyaltsen K."/>
            <person name="Hafez N."/>
            <person name="Hagopian D."/>
            <person name="Hagos B."/>
            <person name="Hall J."/>
            <person name="Hatcher B."/>
            <person name="Heller A."/>
            <person name="Higgins H."/>
            <person name="Honan T."/>
            <person name="Horn A."/>
            <person name="Houde N."/>
            <person name="Hughes L."/>
            <person name="Hulme W."/>
            <person name="Husby E."/>
            <person name="Iliev I."/>
            <person name="Jaffe D."/>
            <person name="Jones C."/>
            <person name="Kamal M."/>
            <person name="Kamat A."/>
            <person name="Kamvysselis M."/>
            <person name="Karlsson E."/>
            <person name="Kells C."/>
            <person name="Kieu A."/>
            <person name="Kisner P."/>
            <person name="Kodira C."/>
            <person name="Kulbokas E."/>
            <person name="Labutti K."/>
            <person name="Lama D."/>
            <person name="Landers T."/>
            <person name="Leger J."/>
            <person name="Levine S."/>
            <person name="Lewis D."/>
            <person name="Lewis T."/>
            <person name="Lindblad-toh K."/>
            <person name="Liu X."/>
            <person name="Lokyitsang T."/>
            <person name="Lokyitsang Y."/>
            <person name="Lucien O."/>
            <person name="Lui A."/>
            <person name="Ma L.J."/>
            <person name="Mabbitt R."/>
            <person name="Macdonald J."/>
            <person name="Maclean C."/>
            <person name="Major J."/>
            <person name="Manning J."/>
            <person name="Marabella R."/>
            <person name="Maru K."/>
            <person name="Matthews C."/>
            <person name="Mauceli E."/>
            <person name="Mccarthy M."/>
            <person name="Mcdonough S."/>
            <person name="Mcghee T."/>
            <person name="Meldrim J."/>
            <person name="Meneus L."/>
            <person name="Mesirov J."/>
            <person name="Mihalev A."/>
            <person name="Mihova T."/>
            <person name="Mikkelsen T."/>
            <person name="Mlenga V."/>
            <person name="Moru K."/>
            <person name="Mozes J."/>
            <person name="Mulrain L."/>
            <person name="Munson G."/>
            <person name="Naylor J."/>
            <person name="Newes C."/>
            <person name="Nguyen C."/>
            <person name="Nguyen N."/>
            <person name="Nguyen T."/>
            <person name="Nicol R."/>
            <person name="Nielsen C."/>
            <person name="Nizzari M."/>
            <person name="Norbu C."/>
            <person name="Norbu N."/>
            <person name="O'donnell P."/>
            <person name="Okoawo O."/>
            <person name="O'leary S."/>
            <person name="Omotosho B."/>
            <person name="O'neill K."/>
            <person name="Osman S."/>
            <person name="Parker S."/>
            <person name="Perrin D."/>
            <person name="Phunkhang P."/>
            <person name="Piqani B."/>
            <person name="Purcell S."/>
            <person name="Rachupka T."/>
            <person name="Ramasamy U."/>
            <person name="Rameau R."/>
            <person name="Ray V."/>
            <person name="Raymond C."/>
            <person name="Retta R."/>
            <person name="Richardson S."/>
            <person name="Rise C."/>
            <person name="Rodriguez J."/>
            <person name="Rogers J."/>
            <person name="Rogov P."/>
            <person name="Rutman M."/>
            <person name="Schupbach R."/>
            <person name="Seaman C."/>
            <person name="Settipalli S."/>
            <person name="Sharpe T."/>
            <person name="Sheridan J."/>
            <person name="Sherpa N."/>
            <person name="Shi J."/>
            <person name="Smirnov S."/>
            <person name="Smith C."/>
            <person name="Sougnez C."/>
            <person name="Spencer B."/>
            <person name="Stalker J."/>
            <person name="Stange-thomann N."/>
            <person name="Stavropoulos S."/>
            <person name="Stetson K."/>
            <person name="Stone C."/>
            <person name="Stone S."/>
            <person name="Stubbs M."/>
            <person name="Talamas J."/>
            <person name="Tchuinga P."/>
            <person name="Tenzing P."/>
            <person name="Tesfaye S."/>
            <person name="Theodore J."/>
            <person name="Thoulutsang Y."/>
            <person name="Topham K."/>
            <person name="Towey S."/>
            <person name="Tsamla T."/>
            <person name="Tsomo N."/>
            <person name="Vallee D."/>
            <person name="Vassiliev H."/>
            <person name="Venkataraman V."/>
            <person name="Vinson J."/>
            <person name="Vo A."/>
            <person name="Wade C."/>
            <person name="Wang S."/>
            <person name="Wangchuk T."/>
            <person name="Wangdi T."/>
            <person name="Whittaker C."/>
            <person name="Wilkinson J."/>
            <person name="Wu Y."/>
            <person name="Wyman D."/>
            <person name="Yadav S."/>
            <person name="Yang S."/>
            <person name="Yang X."/>
            <person name="Yeager S."/>
            <person name="Yee E."/>
            <person name="Young G."/>
            <person name="Zainoun J."/>
            <person name="Zembeck L."/>
            <person name="Zimmer A."/>
            <person name="Zody M."/>
            <person name="Lander E."/>
        </authorList>
    </citation>
    <scope>NUCLEOTIDE SEQUENCE [LARGE SCALE GENOMIC DNA]</scope>
</reference>
<dbReference type="Gene3D" id="1.10.287.770">
    <property type="entry name" value="YojJ-like"/>
    <property type="match status" value="1"/>
</dbReference>
<dbReference type="HOGENOM" id="CLU_092454_0_0_1"/>
<accession>H2YK59</accession>
<name>H2YK59_CIOSA</name>
<keyword evidence="10 11" id="KW-0407">Ion channel</keyword>
<comment type="subcellular location">
    <subcellularLocation>
        <location evidence="1">Membrane</location>
        <topology evidence="1">Multi-pass membrane protein</topology>
    </subcellularLocation>
</comment>
<keyword evidence="8" id="KW-0472">Membrane</keyword>
<evidence type="ECO:0000256" key="9">
    <source>
        <dbReference type="ARBA" id="ARBA00023201"/>
    </source>
</evidence>
<keyword evidence="4 11" id="KW-0812">Transmembrane</keyword>
<keyword evidence="9 11" id="KW-0739">Sodium transport</keyword>
<dbReference type="Proteomes" id="UP000007875">
    <property type="component" value="Unassembled WGS sequence"/>
</dbReference>
<sequence>MNSVNDRSVRVSSLTAHFTNDDVTTGDDISYTSSSSSSFDSMKPSNIHVFSASSTLHGFSHIFALHHSTLRRFTWTVAFLTSLTILLYQSSNRVIYYLSYPHVTRLDEVAAGNLTFPAATICNLNEFRFYQITKNDMYHVGQLLGFLNINGSLIKPSFYTDIENMDEHIRPRMREIKRRIDEVTYFRNFSPRGTFDMMEFYERVGHNLSDFLLACNYR</sequence>
<reference evidence="12" key="2">
    <citation type="submission" date="2025-08" db="UniProtKB">
        <authorList>
            <consortium name="Ensembl"/>
        </authorList>
    </citation>
    <scope>IDENTIFICATION</scope>
</reference>
<dbReference type="PANTHER" id="PTHR11690">
    <property type="entry name" value="AMILORIDE-SENSITIVE SODIUM CHANNEL-RELATED"/>
    <property type="match status" value="1"/>
</dbReference>
<evidence type="ECO:0000313" key="12">
    <source>
        <dbReference type="Ensembl" id="ENSCSAVP00000005711.1"/>
    </source>
</evidence>
<evidence type="ECO:0000256" key="11">
    <source>
        <dbReference type="RuleBase" id="RU000679"/>
    </source>
</evidence>
<evidence type="ECO:0000256" key="8">
    <source>
        <dbReference type="ARBA" id="ARBA00023136"/>
    </source>
</evidence>
<reference evidence="12" key="3">
    <citation type="submission" date="2025-09" db="UniProtKB">
        <authorList>
            <consortium name="Ensembl"/>
        </authorList>
    </citation>
    <scope>IDENTIFICATION</scope>
</reference>
<dbReference type="GeneTree" id="ENSGT00940000165535"/>
<keyword evidence="7 11" id="KW-0406">Ion transport</keyword>
<dbReference type="STRING" id="51511.ENSCSAVP00000005711"/>
<keyword evidence="13" id="KW-1185">Reference proteome</keyword>
<keyword evidence="3 11" id="KW-0894">Sodium channel</keyword>
<dbReference type="InterPro" id="IPR001873">
    <property type="entry name" value="ENaC"/>
</dbReference>
<keyword evidence="6" id="KW-0915">Sodium</keyword>
<evidence type="ECO:0000256" key="4">
    <source>
        <dbReference type="ARBA" id="ARBA00022692"/>
    </source>
</evidence>
<keyword evidence="2 11" id="KW-0813">Transport</keyword>
<proteinExistence type="inferred from homology"/>
<evidence type="ECO:0000256" key="5">
    <source>
        <dbReference type="ARBA" id="ARBA00022989"/>
    </source>
</evidence>
<dbReference type="eggNOG" id="KOG4294">
    <property type="taxonomic scope" value="Eukaryota"/>
</dbReference>
<dbReference type="InParanoid" id="H2YK59"/>
<dbReference type="GO" id="GO:0015280">
    <property type="term" value="F:ligand-gated sodium channel activity"/>
    <property type="evidence" value="ECO:0007669"/>
    <property type="project" value="TreeGrafter"/>
</dbReference>
<dbReference type="GO" id="GO:0005886">
    <property type="term" value="C:plasma membrane"/>
    <property type="evidence" value="ECO:0007669"/>
    <property type="project" value="TreeGrafter"/>
</dbReference>
<evidence type="ECO:0000256" key="10">
    <source>
        <dbReference type="ARBA" id="ARBA00023303"/>
    </source>
</evidence>
<evidence type="ECO:0000256" key="6">
    <source>
        <dbReference type="ARBA" id="ARBA00023053"/>
    </source>
</evidence>
<dbReference type="Ensembl" id="ENSCSAVT00000005786.1">
    <property type="protein sequence ID" value="ENSCSAVP00000005711.1"/>
    <property type="gene ID" value="ENSCSAVG00000003396.1"/>
</dbReference>
<evidence type="ECO:0000256" key="7">
    <source>
        <dbReference type="ARBA" id="ARBA00023065"/>
    </source>
</evidence>
<protein>
    <submittedName>
        <fullName evidence="12">Uncharacterized protein</fullName>
    </submittedName>
</protein>
<dbReference type="Pfam" id="PF00858">
    <property type="entry name" value="ASC"/>
    <property type="match status" value="1"/>
</dbReference>